<keyword evidence="1" id="KW-1133">Transmembrane helix</keyword>
<reference evidence="3" key="1">
    <citation type="submission" date="2022-11" db="UniProtKB">
        <authorList>
            <consortium name="WormBaseParasite"/>
        </authorList>
    </citation>
    <scope>IDENTIFICATION</scope>
</reference>
<evidence type="ECO:0000256" key="1">
    <source>
        <dbReference type="SAM" id="Phobius"/>
    </source>
</evidence>
<accession>A0A914ZCA4</accession>
<organism evidence="2 3">
    <name type="scientific">Parascaris univalens</name>
    <name type="common">Nematode worm</name>
    <dbReference type="NCBI Taxonomy" id="6257"/>
    <lineage>
        <taxon>Eukaryota</taxon>
        <taxon>Metazoa</taxon>
        <taxon>Ecdysozoa</taxon>
        <taxon>Nematoda</taxon>
        <taxon>Chromadorea</taxon>
        <taxon>Rhabditida</taxon>
        <taxon>Spirurina</taxon>
        <taxon>Ascaridomorpha</taxon>
        <taxon>Ascaridoidea</taxon>
        <taxon>Ascarididae</taxon>
        <taxon>Parascaris</taxon>
    </lineage>
</organism>
<keyword evidence="2" id="KW-1185">Reference proteome</keyword>
<proteinExistence type="predicted"/>
<sequence>IHSLFFLTIIIHSLKTIFSPLTLFSSLIFYFLLAIRLFLHEQANKCLVPSGERQDSRVLLAAMKVHKERHIERFRAPFLRCTFISSCLIDSLNAPHTNSFDGDYCAF</sequence>
<protein>
    <submittedName>
        <fullName evidence="3">Secreted protein</fullName>
    </submittedName>
</protein>
<keyword evidence="1" id="KW-0812">Transmembrane</keyword>
<evidence type="ECO:0000313" key="3">
    <source>
        <dbReference type="WBParaSite" id="PgB01_g093_t01"/>
    </source>
</evidence>
<name>A0A914ZCA4_PARUN</name>
<feature type="transmembrane region" description="Helical" evidence="1">
    <location>
        <begin position="17"/>
        <end position="39"/>
    </location>
</feature>
<dbReference type="WBParaSite" id="PgB01_g093_t01">
    <property type="protein sequence ID" value="PgB01_g093_t01"/>
    <property type="gene ID" value="PgB01_g093"/>
</dbReference>
<dbReference type="Proteomes" id="UP000887569">
    <property type="component" value="Unplaced"/>
</dbReference>
<dbReference type="AlphaFoldDB" id="A0A914ZCA4"/>
<keyword evidence="1" id="KW-0472">Membrane</keyword>
<evidence type="ECO:0000313" key="2">
    <source>
        <dbReference type="Proteomes" id="UP000887569"/>
    </source>
</evidence>